<keyword evidence="3" id="KW-1185">Reference proteome</keyword>
<dbReference type="RefSeq" id="WP_129225879.1">
    <property type="nucleotide sequence ID" value="NZ_QYBB01000008.1"/>
</dbReference>
<sequence length="94" mass="9314">MSLPVDLCLAGAVLSAWIGCFGALRLGSALDRLHAVAFTNAAAGVLVAVAAFLADGISPRSVKLACLVAFVLVTGSAVSHAAGRALALRDGPQA</sequence>
<keyword evidence="1" id="KW-1133">Transmembrane helix</keyword>
<evidence type="ECO:0000313" key="3">
    <source>
        <dbReference type="Proteomes" id="UP000290759"/>
    </source>
</evidence>
<feature type="transmembrane region" description="Helical" evidence="1">
    <location>
        <begin position="32"/>
        <end position="52"/>
    </location>
</feature>
<evidence type="ECO:0000256" key="1">
    <source>
        <dbReference type="SAM" id="Phobius"/>
    </source>
</evidence>
<proteinExistence type="predicted"/>
<reference evidence="2 3" key="2">
    <citation type="submission" date="2019-02" db="EMBL/GenBank/DDBJ databases">
        <title>'Lichenibacterium ramalinii' gen. nov. sp. nov., 'Lichenibacterium minor' gen. nov. sp. nov.</title>
        <authorList>
            <person name="Pankratov T."/>
        </authorList>
    </citation>
    <scope>NUCLEOTIDE SEQUENCE [LARGE SCALE GENOMIC DNA]</scope>
    <source>
        <strain evidence="2 3">RmlP026</strain>
    </source>
</reference>
<dbReference type="GO" id="GO:0015297">
    <property type="term" value="F:antiporter activity"/>
    <property type="evidence" value="ECO:0007669"/>
    <property type="project" value="InterPro"/>
</dbReference>
<dbReference type="InterPro" id="IPR005133">
    <property type="entry name" value="PhaG_MnhG_YufB"/>
</dbReference>
<gene>
    <name evidence="2" type="ORF">D3273_09690</name>
</gene>
<dbReference type="GO" id="GO:0098662">
    <property type="term" value="P:inorganic cation transmembrane transport"/>
    <property type="evidence" value="ECO:0007669"/>
    <property type="project" value="InterPro"/>
</dbReference>
<feature type="transmembrane region" description="Helical" evidence="1">
    <location>
        <begin position="64"/>
        <end position="82"/>
    </location>
</feature>
<evidence type="ECO:0000313" key="2">
    <source>
        <dbReference type="EMBL" id="RYC32291.1"/>
    </source>
</evidence>
<protein>
    <submittedName>
        <fullName evidence="2">Cation:proton antiporter</fullName>
    </submittedName>
</protein>
<reference evidence="2 3" key="1">
    <citation type="submission" date="2018-12" db="EMBL/GenBank/DDBJ databases">
        <authorList>
            <person name="Grouzdev D.S."/>
            <person name="Krutkina M.S."/>
        </authorList>
    </citation>
    <scope>NUCLEOTIDE SEQUENCE [LARGE SCALE GENOMIC DNA]</scope>
    <source>
        <strain evidence="2 3">RmlP026</strain>
    </source>
</reference>
<organism evidence="2 3">
    <name type="scientific">Lichenibacterium minor</name>
    <dbReference type="NCBI Taxonomy" id="2316528"/>
    <lineage>
        <taxon>Bacteria</taxon>
        <taxon>Pseudomonadati</taxon>
        <taxon>Pseudomonadota</taxon>
        <taxon>Alphaproteobacteria</taxon>
        <taxon>Hyphomicrobiales</taxon>
        <taxon>Lichenihabitantaceae</taxon>
        <taxon>Lichenibacterium</taxon>
    </lineage>
</organism>
<keyword evidence="1" id="KW-0812">Transmembrane</keyword>
<dbReference type="Pfam" id="PF03334">
    <property type="entry name" value="PhaG_MnhG_YufB"/>
    <property type="match status" value="1"/>
</dbReference>
<accession>A0A4Q2UAS1</accession>
<dbReference type="EMBL" id="QYBB01000008">
    <property type="protein sequence ID" value="RYC32291.1"/>
    <property type="molecule type" value="Genomic_DNA"/>
</dbReference>
<dbReference type="OrthoDB" id="8000739at2"/>
<dbReference type="AlphaFoldDB" id="A0A4Q2UAS1"/>
<dbReference type="Proteomes" id="UP000290759">
    <property type="component" value="Unassembled WGS sequence"/>
</dbReference>
<comment type="caution">
    <text evidence="2">The sequence shown here is derived from an EMBL/GenBank/DDBJ whole genome shotgun (WGS) entry which is preliminary data.</text>
</comment>
<keyword evidence="1" id="KW-0472">Membrane</keyword>
<name>A0A4Q2UAS1_9HYPH</name>